<evidence type="ECO:0000313" key="1">
    <source>
        <dbReference type="EMBL" id="SUD27036.1"/>
    </source>
</evidence>
<sequence>MDSSLLECLYSNQERLIWTPPTEYLLEFHHVTKQGMTLFSIFVKD</sequence>
<organism evidence="1 2">
    <name type="scientific">Pseudomonas fluorescens</name>
    <dbReference type="NCBI Taxonomy" id="294"/>
    <lineage>
        <taxon>Bacteria</taxon>
        <taxon>Pseudomonadati</taxon>
        <taxon>Pseudomonadota</taxon>
        <taxon>Gammaproteobacteria</taxon>
        <taxon>Pseudomonadales</taxon>
        <taxon>Pseudomonadaceae</taxon>
        <taxon>Pseudomonas</taxon>
    </lineage>
</organism>
<evidence type="ECO:0000313" key="2">
    <source>
        <dbReference type="Proteomes" id="UP000255125"/>
    </source>
</evidence>
<dbReference type="Proteomes" id="UP000255125">
    <property type="component" value="Unassembled WGS sequence"/>
</dbReference>
<gene>
    <name evidence="1" type="ORF">NCTC10392_00011</name>
</gene>
<dbReference type="AlphaFoldDB" id="A0A379I596"/>
<name>A0A379I596_PSEFL</name>
<protein>
    <submittedName>
        <fullName evidence="1">Uncharacterized protein</fullName>
    </submittedName>
</protein>
<proteinExistence type="predicted"/>
<dbReference type="EMBL" id="UGUS01000001">
    <property type="protein sequence ID" value="SUD27036.1"/>
    <property type="molecule type" value="Genomic_DNA"/>
</dbReference>
<accession>A0A379I596</accession>
<reference evidence="1 2" key="1">
    <citation type="submission" date="2018-06" db="EMBL/GenBank/DDBJ databases">
        <authorList>
            <consortium name="Pathogen Informatics"/>
            <person name="Doyle S."/>
        </authorList>
    </citation>
    <scope>NUCLEOTIDE SEQUENCE [LARGE SCALE GENOMIC DNA]</scope>
    <source>
        <strain evidence="1 2">NCTC10392</strain>
    </source>
</reference>